<evidence type="ECO:0000256" key="5">
    <source>
        <dbReference type="ARBA" id="ARBA00022723"/>
    </source>
</evidence>
<evidence type="ECO:0000256" key="13">
    <source>
        <dbReference type="ARBA" id="ARBA00024347"/>
    </source>
</evidence>
<dbReference type="GO" id="GO:0005730">
    <property type="term" value="C:nucleolus"/>
    <property type="evidence" value="ECO:0007669"/>
    <property type="project" value="TreeGrafter"/>
</dbReference>
<keyword evidence="6" id="KW-0677">Repeat</keyword>
<dbReference type="GO" id="GO:0003950">
    <property type="term" value="F:NAD+ poly-ADP-ribosyltransferase activity"/>
    <property type="evidence" value="ECO:0007669"/>
    <property type="project" value="UniProtKB-UniRule"/>
</dbReference>
<evidence type="ECO:0000256" key="11">
    <source>
        <dbReference type="ARBA" id="ARBA00023125"/>
    </source>
</evidence>
<dbReference type="InterPro" id="IPR008893">
    <property type="entry name" value="WGR_domain"/>
</dbReference>
<keyword evidence="21" id="KW-1185">Reference proteome</keyword>
<accession>A0AAI8VLI8</accession>
<dbReference type="PANTHER" id="PTHR10459">
    <property type="entry name" value="DNA LIGASE"/>
    <property type="match status" value="1"/>
</dbReference>
<feature type="domain" description="PARP catalytic" evidence="17">
    <location>
        <begin position="307"/>
        <end position="539"/>
    </location>
</feature>
<evidence type="ECO:0000256" key="14">
    <source>
        <dbReference type="ARBA" id="ARBA00033987"/>
    </source>
</evidence>
<dbReference type="EMBL" id="CAUWAG010000010">
    <property type="protein sequence ID" value="CAJ2507129.1"/>
    <property type="molecule type" value="Genomic_DNA"/>
</dbReference>
<evidence type="ECO:0000259" key="17">
    <source>
        <dbReference type="PROSITE" id="PS51059"/>
    </source>
</evidence>
<evidence type="ECO:0000256" key="2">
    <source>
        <dbReference type="ARBA" id="ARBA00022676"/>
    </source>
</evidence>
<feature type="domain" description="WGR" evidence="19">
    <location>
        <begin position="43"/>
        <end position="139"/>
    </location>
</feature>
<keyword evidence="12" id="KW-0539">Nucleus</keyword>
<evidence type="ECO:0000256" key="16">
    <source>
        <dbReference type="SAM" id="MobiDB-lite"/>
    </source>
</evidence>
<dbReference type="Gene3D" id="2.20.140.10">
    <property type="entry name" value="WGR domain"/>
    <property type="match status" value="1"/>
</dbReference>
<dbReference type="PROSITE" id="PS51059">
    <property type="entry name" value="PARP_CATALYTIC"/>
    <property type="match status" value="1"/>
</dbReference>
<dbReference type="InterPro" id="IPR012317">
    <property type="entry name" value="Poly(ADP-ribose)pol_cat_dom"/>
</dbReference>
<dbReference type="InterPro" id="IPR036616">
    <property type="entry name" value="Poly(ADP-ribose)pol_reg_dom_sf"/>
</dbReference>
<comment type="catalytic activity">
    <reaction evidence="14">
        <text>NAD(+) + (ADP-D-ribosyl)n-acceptor = nicotinamide + (ADP-D-ribosyl)n+1-acceptor + H(+).</text>
        <dbReference type="EC" id="2.4.2.30"/>
    </reaction>
</comment>
<dbReference type="InterPro" id="IPR050800">
    <property type="entry name" value="ARTD/PARP"/>
</dbReference>
<dbReference type="Proteomes" id="UP001295740">
    <property type="component" value="Unassembled WGS sequence"/>
</dbReference>
<dbReference type="SUPFAM" id="SSF47587">
    <property type="entry name" value="Domain of poly(ADP-ribose) polymerase"/>
    <property type="match status" value="1"/>
</dbReference>
<evidence type="ECO:0000259" key="19">
    <source>
        <dbReference type="PROSITE" id="PS51977"/>
    </source>
</evidence>
<evidence type="ECO:0000256" key="12">
    <source>
        <dbReference type="ARBA" id="ARBA00023242"/>
    </source>
</evidence>
<sequence>MPPKKRTKAGTGSGVKKQKTNAGAKKAAQPSIPVDEAFNEGGNVYVHIDDDETIWDASLNLSNVSGNNNKFYMVQLLVDDKSDTYYVHTRWGRVGELGQVKTMSFEDIDEAKVEYNKKFKGKTGLEWENRGDEPKPKKYTYVERAYEDEDDAENDESDDGSDSCSTAKSGLDIATQRLMELIFNENHFNSVLEEIGYNSDKLPLGKLGKASLQSGFEQLKELASLIKHPSLAKNKYDKDRGEVIEEWTNKYYSTIPHAFGRNRPPLIDNDDLLRKEVAMLDTLTDMEVANTIMRAHDTKSKDAASVNRLDAHFRGLQLKELQALDHKSAEYKELQTYLIDSSHSSHGLRYRLQDIFRVERPGEHERFEKSRKTLKDSRRLLLWHGSRTTNYGGILSQGLRIAPPEAPVSGYAFGKGVYLADLSSKSANYCVSSLSGGVGLLMLVEAELSNPMYEIDSGDSGAAEAARKANCVATKGVGRTGPGKWKDAGCVNGALEGVKMPDGKPVDNKSHNGGFLMYNEYISYNVEHLKLRYLFKVAM</sequence>
<dbReference type="FunFam" id="1.20.142.10:FF:000002">
    <property type="entry name" value="Poly [ADP-ribose] polymerase"/>
    <property type="match status" value="1"/>
</dbReference>
<keyword evidence="5" id="KW-0479">Metal-binding</keyword>
<keyword evidence="4" id="KW-0548">Nucleotidyltransferase</keyword>
<evidence type="ECO:0000256" key="1">
    <source>
        <dbReference type="ARBA" id="ARBA00004123"/>
    </source>
</evidence>
<keyword evidence="2 15" id="KW-0328">Glycosyltransferase</keyword>
<evidence type="ECO:0000256" key="3">
    <source>
        <dbReference type="ARBA" id="ARBA00022679"/>
    </source>
</evidence>
<feature type="region of interest" description="Disordered" evidence="16">
    <location>
        <begin position="1"/>
        <end position="35"/>
    </location>
</feature>
<proteinExistence type="inferred from homology"/>
<dbReference type="CDD" id="cd07997">
    <property type="entry name" value="WGR_PARP"/>
    <property type="match status" value="1"/>
</dbReference>
<evidence type="ECO:0000256" key="6">
    <source>
        <dbReference type="ARBA" id="ARBA00022737"/>
    </source>
</evidence>
<organism evidence="20 21">
    <name type="scientific">Anthostomella pinea</name>
    <dbReference type="NCBI Taxonomy" id="933095"/>
    <lineage>
        <taxon>Eukaryota</taxon>
        <taxon>Fungi</taxon>
        <taxon>Dikarya</taxon>
        <taxon>Ascomycota</taxon>
        <taxon>Pezizomycotina</taxon>
        <taxon>Sordariomycetes</taxon>
        <taxon>Xylariomycetidae</taxon>
        <taxon>Xylariales</taxon>
        <taxon>Xylariaceae</taxon>
        <taxon>Anthostomella</taxon>
    </lineage>
</organism>
<dbReference type="Gene3D" id="1.20.142.10">
    <property type="entry name" value="Poly(ADP-ribose) polymerase, regulatory domain"/>
    <property type="match status" value="1"/>
</dbReference>
<dbReference type="SMART" id="SM00773">
    <property type="entry name" value="WGR"/>
    <property type="match status" value="1"/>
</dbReference>
<dbReference type="Pfam" id="PF02877">
    <property type="entry name" value="PARP_reg"/>
    <property type="match status" value="1"/>
</dbReference>
<keyword evidence="10 15" id="KW-0520">NAD</keyword>
<keyword evidence="9" id="KW-0862">Zinc</keyword>
<dbReference type="Gene3D" id="3.90.228.10">
    <property type="match status" value="1"/>
</dbReference>
<dbReference type="FunFam" id="2.20.140.10:FF:000001">
    <property type="entry name" value="Poly [ADP-ribose] polymerase"/>
    <property type="match status" value="1"/>
</dbReference>
<comment type="caution">
    <text evidence="20">The sequence shown here is derived from an EMBL/GenBank/DDBJ whole genome shotgun (WGS) entry which is preliminary data.</text>
</comment>
<comment type="subcellular location">
    <subcellularLocation>
        <location evidence="1">Nucleus</location>
    </subcellularLocation>
</comment>
<dbReference type="Pfam" id="PF05406">
    <property type="entry name" value="WGR"/>
    <property type="match status" value="1"/>
</dbReference>
<dbReference type="AlphaFoldDB" id="A0AAI8VLI8"/>
<feature type="region of interest" description="Disordered" evidence="16">
    <location>
        <begin position="147"/>
        <end position="167"/>
    </location>
</feature>
<evidence type="ECO:0000256" key="10">
    <source>
        <dbReference type="ARBA" id="ARBA00023027"/>
    </source>
</evidence>
<dbReference type="GO" id="GO:0070212">
    <property type="term" value="P:protein poly-ADP-ribosylation"/>
    <property type="evidence" value="ECO:0007669"/>
    <property type="project" value="TreeGrafter"/>
</dbReference>
<dbReference type="InterPro" id="IPR004102">
    <property type="entry name" value="Poly(ADP-ribose)pol_reg_dom"/>
</dbReference>
<dbReference type="GO" id="GO:0008270">
    <property type="term" value="F:zinc ion binding"/>
    <property type="evidence" value="ECO:0007669"/>
    <property type="project" value="UniProtKB-KW"/>
</dbReference>
<evidence type="ECO:0000256" key="8">
    <source>
        <dbReference type="ARBA" id="ARBA00022771"/>
    </source>
</evidence>
<dbReference type="GO" id="GO:1990404">
    <property type="term" value="F:NAD+-protein mono-ADP-ribosyltransferase activity"/>
    <property type="evidence" value="ECO:0007669"/>
    <property type="project" value="TreeGrafter"/>
</dbReference>
<evidence type="ECO:0000313" key="20">
    <source>
        <dbReference type="EMBL" id="CAJ2507129.1"/>
    </source>
</evidence>
<evidence type="ECO:0000256" key="4">
    <source>
        <dbReference type="ARBA" id="ARBA00022695"/>
    </source>
</evidence>
<dbReference type="PROSITE" id="PS51977">
    <property type="entry name" value="WGR"/>
    <property type="match status" value="1"/>
</dbReference>
<evidence type="ECO:0000256" key="15">
    <source>
        <dbReference type="RuleBase" id="RU362114"/>
    </source>
</evidence>
<name>A0AAI8VLI8_9PEZI</name>
<evidence type="ECO:0000256" key="7">
    <source>
        <dbReference type="ARBA" id="ARBA00022765"/>
    </source>
</evidence>
<gene>
    <name evidence="20" type="ORF">KHLLAP_LOCUS7597</name>
</gene>
<dbReference type="PROSITE" id="PS51060">
    <property type="entry name" value="PARP_ALPHA_HD"/>
    <property type="match status" value="1"/>
</dbReference>
<dbReference type="EC" id="2.4.2.-" evidence="15"/>
<evidence type="ECO:0000259" key="18">
    <source>
        <dbReference type="PROSITE" id="PS51060"/>
    </source>
</evidence>
<dbReference type="GO" id="GO:0016779">
    <property type="term" value="F:nucleotidyltransferase activity"/>
    <property type="evidence" value="ECO:0007669"/>
    <property type="project" value="UniProtKB-KW"/>
</dbReference>
<reference evidence="20" key="1">
    <citation type="submission" date="2023-10" db="EMBL/GenBank/DDBJ databases">
        <authorList>
            <person name="Hackl T."/>
        </authorList>
    </citation>
    <scope>NUCLEOTIDE SEQUENCE</scope>
</reference>
<dbReference type="PANTHER" id="PTHR10459:SF60">
    <property type="entry name" value="POLY [ADP-RIBOSE] POLYMERASE 2"/>
    <property type="match status" value="1"/>
</dbReference>
<evidence type="ECO:0000256" key="9">
    <source>
        <dbReference type="ARBA" id="ARBA00022833"/>
    </source>
</evidence>
<dbReference type="SUPFAM" id="SSF142921">
    <property type="entry name" value="WGR domain-like"/>
    <property type="match status" value="1"/>
</dbReference>
<dbReference type="GO" id="GO:0003677">
    <property type="term" value="F:DNA binding"/>
    <property type="evidence" value="ECO:0007669"/>
    <property type="project" value="UniProtKB-KW"/>
</dbReference>
<feature type="compositionally biased region" description="Acidic residues" evidence="16">
    <location>
        <begin position="147"/>
        <end position="161"/>
    </location>
</feature>
<dbReference type="Pfam" id="PF00644">
    <property type="entry name" value="PARP"/>
    <property type="match status" value="1"/>
</dbReference>
<evidence type="ECO:0000313" key="21">
    <source>
        <dbReference type="Proteomes" id="UP001295740"/>
    </source>
</evidence>
<keyword evidence="7" id="KW-0013">ADP-ribosylation</keyword>
<keyword evidence="3 15" id="KW-0808">Transferase</keyword>
<dbReference type="CDD" id="cd01437">
    <property type="entry name" value="parp_like"/>
    <property type="match status" value="1"/>
</dbReference>
<dbReference type="InterPro" id="IPR036930">
    <property type="entry name" value="WGR_dom_sf"/>
</dbReference>
<dbReference type="SUPFAM" id="SSF56399">
    <property type="entry name" value="ADP-ribosylation"/>
    <property type="match status" value="1"/>
</dbReference>
<dbReference type="GO" id="GO:0006302">
    <property type="term" value="P:double-strand break repair"/>
    <property type="evidence" value="ECO:0007669"/>
    <property type="project" value="TreeGrafter"/>
</dbReference>
<comment type="similarity">
    <text evidence="13">Belongs to the ARTD/PARP family.</text>
</comment>
<keyword evidence="8" id="KW-0863">Zinc-finger</keyword>
<keyword evidence="11" id="KW-0238">DNA-binding</keyword>
<feature type="domain" description="PARP alpha-helical" evidence="18">
    <location>
        <begin position="168"/>
        <end position="294"/>
    </location>
</feature>
<protein>
    <recommendedName>
        <fullName evidence="15">Poly [ADP-ribose] polymerase</fullName>
        <shortName evidence="15">PARP</shortName>
        <ecNumber evidence="15">2.4.2.-</ecNumber>
    </recommendedName>
</protein>